<reference evidence="1 2" key="1">
    <citation type="submission" date="2019-09" db="EMBL/GenBank/DDBJ databases">
        <title>Taxonomy of Antarctic Massilia spp.: description of Massilia rubra sp. nov., Massilia aquatica sp. nov., Massilia mucilaginosa sp. nov., Massilia frigida sp. nov. isolated from streams, lakes and regoliths.</title>
        <authorList>
            <person name="Holochova P."/>
            <person name="Sedlacek I."/>
            <person name="Kralova S."/>
            <person name="Maslanova I."/>
            <person name="Busse H.-J."/>
            <person name="Stankova E."/>
            <person name="Vrbovska V."/>
            <person name="Kovarovic V."/>
            <person name="Bartak M."/>
            <person name="Svec P."/>
            <person name="Pantucek R."/>
        </authorList>
    </citation>
    <scope>NUCLEOTIDE SEQUENCE [LARGE SCALE GENOMIC DNA]</scope>
    <source>
        <strain evidence="1 2">CCM 8692</strain>
    </source>
</reference>
<proteinExistence type="predicted"/>
<dbReference type="Gene3D" id="1.20.120.1550">
    <property type="entry name" value="Protein of unknown function DUF5063"/>
    <property type="match status" value="1"/>
</dbReference>
<dbReference type="InterPro" id="IPR038312">
    <property type="entry name" value="DUF5063_sf"/>
</dbReference>
<keyword evidence="2" id="KW-1185">Reference proteome</keyword>
<organism evidence="1 2">
    <name type="scientific">Massilia rubra</name>
    <dbReference type="NCBI Taxonomy" id="2607910"/>
    <lineage>
        <taxon>Bacteria</taxon>
        <taxon>Pseudomonadati</taxon>
        <taxon>Pseudomonadota</taxon>
        <taxon>Betaproteobacteria</taxon>
        <taxon>Burkholderiales</taxon>
        <taxon>Oxalobacteraceae</taxon>
        <taxon>Telluria group</taxon>
        <taxon>Massilia</taxon>
    </lineage>
</organism>
<protein>
    <submittedName>
        <fullName evidence="1">DUF5063 domain-containing protein</fullName>
    </submittedName>
</protein>
<dbReference type="Pfam" id="PF16702">
    <property type="entry name" value="DUF5063"/>
    <property type="match status" value="1"/>
</dbReference>
<comment type="caution">
    <text evidence="1">The sequence shown here is derived from an EMBL/GenBank/DDBJ whole genome shotgun (WGS) entry which is preliminary data.</text>
</comment>
<dbReference type="EMBL" id="VUYU01000017">
    <property type="protein sequence ID" value="NHZ36286.1"/>
    <property type="molecule type" value="Genomic_DNA"/>
</dbReference>
<dbReference type="Proteomes" id="UP000785613">
    <property type="component" value="Unassembled WGS sequence"/>
</dbReference>
<name>A0ABX0LVN7_9BURK</name>
<evidence type="ECO:0000313" key="1">
    <source>
        <dbReference type="EMBL" id="NHZ36286.1"/>
    </source>
</evidence>
<accession>A0ABX0LVN7</accession>
<sequence>MQRTSRPIRRWPGRCGRLSRRWFSLRGPRSRHDGFSVSPLRPGMSRAVAISHGCLNRVRMDNTTIFVQSARDFCQWAEGDLQPGEAQVPIARRHLARLYAQALDLPQRDCDWGDEAAQVSHAAWQAMFARFGALPLNYYSQSANALDVVCSEMMIGDLADDLADIWRDLKHGLNLLDGGNPDAAVFQWREKFIIHWGSHAASALHVLQCWQQDSPGPDAAKSHSHA</sequence>
<gene>
    <name evidence="1" type="ORF">F0185_22200</name>
</gene>
<dbReference type="InterPro" id="IPR032025">
    <property type="entry name" value="DUF5063"/>
</dbReference>
<evidence type="ECO:0000313" key="2">
    <source>
        <dbReference type="Proteomes" id="UP000785613"/>
    </source>
</evidence>